<keyword evidence="2 7" id="KW-0548">Nucleotidyltransferase</keyword>
<dbReference type="STRING" id="54398.Ga0074115_12246"/>
<organism evidence="10 11">
    <name type="scientific">endosymbiont of Ridgeia piscesae</name>
    <dbReference type="NCBI Taxonomy" id="54398"/>
    <lineage>
        <taxon>Bacteria</taxon>
        <taxon>Pseudomonadati</taxon>
        <taxon>Pseudomonadota</taxon>
        <taxon>Gammaproteobacteria</taxon>
        <taxon>sulfur-oxidizing symbionts</taxon>
    </lineage>
</organism>
<evidence type="ECO:0000256" key="5">
    <source>
        <dbReference type="ARBA" id="ARBA00022842"/>
    </source>
</evidence>
<dbReference type="GO" id="GO:0000287">
    <property type="term" value="F:magnesium ion binding"/>
    <property type="evidence" value="ECO:0007669"/>
    <property type="project" value="UniProtKB-UniRule"/>
</dbReference>
<dbReference type="FunFam" id="1.20.120.330:FF:000005">
    <property type="entry name" value="Bifunctional glutamine synthetase adenylyltransferase/adenylyl-removing enzyme"/>
    <property type="match status" value="1"/>
</dbReference>
<feature type="domain" description="PII-uridylyltransferase/Glutamine-synthetase adenylyltransferase" evidence="9">
    <location>
        <begin position="823"/>
        <end position="916"/>
    </location>
</feature>
<feature type="region of interest" description="Adenylyl transferase" evidence="7">
    <location>
        <begin position="456"/>
        <end position="948"/>
    </location>
</feature>
<dbReference type="SUPFAM" id="SSF81593">
    <property type="entry name" value="Nucleotidyltransferase substrate binding subunit/domain"/>
    <property type="match status" value="2"/>
</dbReference>
<evidence type="ECO:0000256" key="7">
    <source>
        <dbReference type="HAMAP-Rule" id="MF_00802"/>
    </source>
</evidence>
<dbReference type="Pfam" id="PF03710">
    <property type="entry name" value="GlnE"/>
    <property type="match status" value="2"/>
</dbReference>
<dbReference type="GO" id="GO:0000820">
    <property type="term" value="P:regulation of glutamine family amino acid metabolic process"/>
    <property type="evidence" value="ECO:0007669"/>
    <property type="project" value="UniProtKB-UniRule"/>
</dbReference>
<evidence type="ECO:0000256" key="2">
    <source>
        <dbReference type="ARBA" id="ARBA00022695"/>
    </source>
</evidence>
<dbReference type="InterPro" id="IPR023057">
    <property type="entry name" value="GlnE"/>
</dbReference>
<comment type="catalytic activity">
    <reaction evidence="7">
        <text>[glutamine synthetase]-O(4)-(5'-adenylyl)-L-tyrosine + phosphate = [glutamine synthetase]-L-tyrosine + ADP</text>
        <dbReference type="Rhea" id="RHEA:43716"/>
        <dbReference type="Rhea" id="RHEA-COMP:10660"/>
        <dbReference type="Rhea" id="RHEA-COMP:10661"/>
        <dbReference type="ChEBI" id="CHEBI:43474"/>
        <dbReference type="ChEBI" id="CHEBI:46858"/>
        <dbReference type="ChEBI" id="CHEBI:83624"/>
        <dbReference type="ChEBI" id="CHEBI:456216"/>
        <dbReference type="EC" id="2.7.7.89"/>
    </reaction>
</comment>
<evidence type="ECO:0000313" key="11">
    <source>
        <dbReference type="Proteomes" id="UP000051276"/>
    </source>
</evidence>
<dbReference type="SUPFAM" id="SSF81301">
    <property type="entry name" value="Nucleotidyltransferase"/>
    <property type="match status" value="2"/>
</dbReference>
<evidence type="ECO:0000256" key="3">
    <source>
        <dbReference type="ARBA" id="ARBA00022741"/>
    </source>
</evidence>
<dbReference type="FunFam" id="3.30.460.10:FF:000009">
    <property type="entry name" value="Bifunctional glutamine synthetase adenylyltransferase/adenylyl-removing enzyme"/>
    <property type="match status" value="2"/>
</dbReference>
<evidence type="ECO:0000313" key="10">
    <source>
        <dbReference type="EMBL" id="KRT59627.1"/>
    </source>
</evidence>
<dbReference type="Gene3D" id="1.20.120.1510">
    <property type="match status" value="1"/>
</dbReference>
<feature type="domain" description="PII-uridylyltransferase/Glutamine-synthetase adenylyltransferase" evidence="9">
    <location>
        <begin position="302"/>
        <end position="441"/>
    </location>
</feature>
<dbReference type="EC" id="2.7.7.89" evidence="7"/>
<keyword evidence="1 7" id="KW-0808">Transferase</keyword>
<dbReference type="GO" id="GO:0008882">
    <property type="term" value="F:[glutamate-ammonia-ligase] adenylyltransferase activity"/>
    <property type="evidence" value="ECO:0007669"/>
    <property type="project" value="UniProtKB-UniRule"/>
</dbReference>
<keyword evidence="6 7" id="KW-0511">Multifunctional enzyme</keyword>
<dbReference type="HAMAP" id="MF_00802">
    <property type="entry name" value="GlnE"/>
    <property type="match status" value="1"/>
</dbReference>
<comment type="similarity">
    <text evidence="7">Belongs to the GlnE family.</text>
</comment>
<dbReference type="NCBIfam" id="NF008292">
    <property type="entry name" value="PRK11072.1"/>
    <property type="match status" value="1"/>
</dbReference>
<comment type="catalytic activity">
    <reaction evidence="7">
        <text>[glutamine synthetase]-L-tyrosine + ATP = [glutamine synthetase]-O(4)-(5'-adenylyl)-L-tyrosine + diphosphate</text>
        <dbReference type="Rhea" id="RHEA:18589"/>
        <dbReference type="Rhea" id="RHEA-COMP:10660"/>
        <dbReference type="Rhea" id="RHEA-COMP:10661"/>
        <dbReference type="ChEBI" id="CHEBI:30616"/>
        <dbReference type="ChEBI" id="CHEBI:33019"/>
        <dbReference type="ChEBI" id="CHEBI:46858"/>
        <dbReference type="ChEBI" id="CHEBI:83624"/>
        <dbReference type="EC" id="2.7.7.42"/>
    </reaction>
</comment>
<dbReference type="GO" id="GO:0047388">
    <property type="term" value="F:[glutamine synthetase]-adenylyl-L-tyrosine phosphorylase activity"/>
    <property type="evidence" value="ECO:0007669"/>
    <property type="project" value="UniProtKB-EC"/>
</dbReference>
<dbReference type="GO" id="GO:0016874">
    <property type="term" value="F:ligase activity"/>
    <property type="evidence" value="ECO:0007669"/>
    <property type="project" value="UniProtKB-KW"/>
</dbReference>
<gene>
    <name evidence="7" type="primary">glnE</name>
    <name evidence="10" type="ORF">Ga0076813_15822</name>
</gene>
<dbReference type="Proteomes" id="UP000051276">
    <property type="component" value="Unassembled WGS sequence"/>
</dbReference>
<evidence type="ECO:0000259" key="8">
    <source>
        <dbReference type="Pfam" id="PF03710"/>
    </source>
</evidence>
<proteinExistence type="inferred from homology"/>
<dbReference type="Pfam" id="PF08335">
    <property type="entry name" value="GlnD_UR_UTase"/>
    <property type="match status" value="2"/>
</dbReference>
<evidence type="ECO:0000256" key="1">
    <source>
        <dbReference type="ARBA" id="ARBA00022679"/>
    </source>
</evidence>
<dbReference type="Gene3D" id="3.30.460.10">
    <property type="entry name" value="Beta Polymerase, domain 2"/>
    <property type="match status" value="2"/>
</dbReference>
<feature type="region of interest" description="Adenylyl removase" evidence="7">
    <location>
        <begin position="1"/>
        <end position="445"/>
    </location>
</feature>
<evidence type="ECO:0000256" key="4">
    <source>
        <dbReference type="ARBA" id="ARBA00022840"/>
    </source>
</evidence>
<dbReference type="InterPro" id="IPR013546">
    <property type="entry name" value="PII_UdlTrfase/GS_AdlTrfase"/>
</dbReference>
<dbReference type="Gene3D" id="1.20.120.330">
    <property type="entry name" value="Nucleotidyltransferases domain 2"/>
    <property type="match status" value="2"/>
</dbReference>
<dbReference type="PANTHER" id="PTHR30621">
    <property type="entry name" value="GLUTAMINE SYNTHETASE ADENYLYLTRANSFERASE"/>
    <property type="match status" value="1"/>
</dbReference>
<dbReference type="GO" id="GO:0005829">
    <property type="term" value="C:cytosol"/>
    <property type="evidence" value="ECO:0007669"/>
    <property type="project" value="TreeGrafter"/>
</dbReference>
<keyword evidence="10" id="KW-0436">Ligase</keyword>
<dbReference type="PANTHER" id="PTHR30621:SF0">
    <property type="entry name" value="BIFUNCTIONAL GLUTAMINE SYNTHETASE ADENYLYLTRANSFERASE_ADENYLYL-REMOVING ENZYME"/>
    <property type="match status" value="1"/>
</dbReference>
<evidence type="ECO:0000256" key="6">
    <source>
        <dbReference type="ARBA" id="ARBA00023268"/>
    </source>
</evidence>
<keyword evidence="4 7" id="KW-0067">ATP-binding</keyword>
<comment type="function">
    <text evidence="7">Involved in the regulation of glutamine synthetase GlnA, a key enzyme in the process to assimilate ammonia. When cellular nitrogen levels are high, the C-terminal adenylyl transferase (AT) inactivates GlnA by covalent transfer of an adenylyl group from ATP to specific tyrosine residue of GlnA, thus reducing its activity. Conversely, when nitrogen levels are low, the N-terminal adenylyl removase (AR) activates GlnA by removing the adenylyl group by phosphorolysis, increasing its activity. The regulatory region of GlnE binds the signal transduction protein PII (GlnB) which indicates the nitrogen status of the cell.</text>
</comment>
<dbReference type="GO" id="GO:0005524">
    <property type="term" value="F:ATP binding"/>
    <property type="evidence" value="ECO:0007669"/>
    <property type="project" value="UniProtKB-UniRule"/>
</dbReference>
<protein>
    <recommendedName>
        <fullName evidence="7">Bifunctional glutamine synthetase adenylyltransferase/adenylyl-removing enzyme</fullName>
    </recommendedName>
    <alternativeName>
        <fullName evidence="7">ATP:glutamine synthetase adenylyltransferase</fullName>
    </alternativeName>
    <alternativeName>
        <fullName evidence="7">ATase</fullName>
    </alternativeName>
    <domain>
        <recommendedName>
            <fullName evidence="7">Glutamine synthetase adenylyl-L-tyrosine phosphorylase</fullName>
            <ecNumber evidence="7">2.7.7.89</ecNumber>
        </recommendedName>
        <alternativeName>
            <fullName evidence="7">Adenylyl removase</fullName>
            <shortName evidence="7">AR</shortName>
            <shortName evidence="7">AT-N</shortName>
        </alternativeName>
    </domain>
    <domain>
        <recommendedName>
            <fullName evidence="7">Glutamine synthetase adenylyl transferase</fullName>
            <ecNumber evidence="7">2.7.7.42</ecNumber>
        </recommendedName>
        <alternativeName>
            <fullName evidence="7">Adenylyl transferase</fullName>
            <shortName evidence="7">AT</shortName>
            <shortName evidence="7">AT-C</shortName>
        </alternativeName>
    </domain>
</protein>
<keyword evidence="3 7" id="KW-0547">Nucleotide-binding</keyword>
<accession>A0A0T5Z9X1</accession>
<dbReference type="InterPro" id="IPR043519">
    <property type="entry name" value="NT_sf"/>
</dbReference>
<sequence length="948" mass="106766">MSDAIAESVEVEWSAWCETLADAGERVPDTAALVADLKRVWGASGYVAQSCKRDPGLLPGLLNSGQLQSSYTAGEMAGQLAGRLADASDETALHKILRQFRRQQMVRIICRDIAGWAPLGETLEDLSELADITIQQSLVLLYDWTCREMGTPRNAAGEAQSLLVLGMGKLGARELNLSSDIDLIFAYPEPGETDGPRPRSNEQFFIRLCQRLVQALDTVNPDGFVFRVDTRLRPFGSVGPLAMHFDAMENYYHSQAREWERYAMIKARLVAGDPAAGEVLMALLRPFVYRRYLDFGAIESLRKMKRMISAELHKKGMDANIKLGAGGIREIEFIGQAFQLIRGGRDSELQIRPILSVLKRLQQKEYLPEYVVRELAEAYAFLRLVENRIQAWADRQTHLLPTDEGLRLRLARAMGFDSWEPFAAALARHRQRVQGHFDKVFAAPQAEVESDSQPLSGVWDESMEPEEAQAALAEAGFNEVVETHRRLQRFHGCAACRGLGTRGRARLGELMPLLLEAAGQQENPDQTLQRLLDLLESIVRRTAYLALLVESPLGLSQLVRLSGVSPWITRLLSRHPILLDELLDPRRLYSPLKRRELEQELEVQLAGIEKDDLEQQMERLRQFTQSNMLRVAAADITGQVPLMVVSDYLTEIAETSIVRVVEQAWAVMVQRYGAPKGLAAGESSFVVIGYGKLGGIELGYSSDLDMLFLHAIDDQFAETDGAKSIPVEVFYARLAQRMIHLFTTRTPSGILYEVDMRLRPNGNSGMMVSSMRTFESYQQEKAWTWEHQALIRARPVAGDPKAKARFEAVRRHILGQPREVQRLRAEVLEMREKMRQSLDKSSAAQFDLKQGRGGIVDIEFMVQYAVLQWAHQHPELLEWTDNVRLLETLSRLGLLAGDTAELMTGAYKVFRAVYHRNALQDQAALIVDDQLTEERAMVREAWADLMAE</sequence>
<dbReference type="AlphaFoldDB" id="A0A0T5Z9X1"/>
<feature type="domain" description="Glutamate-ammonia ligase adenylyltransferase repeated" evidence="8">
    <location>
        <begin position="35"/>
        <end position="277"/>
    </location>
</feature>
<name>A0A0T5Z9X1_9GAMM</name>
<reference evidence="10 11" key="1">
    <citation type="submission" date="2015-11" db="EMBL/GenBank/DDBJ databases">
        <title>The genome of Candidatus Endoriftia persephone in Ridgeia piscesae and population structure of the North Eastern Pacific vestimentiferan symbionts.</title>
        <authorList>
            <person name="Perez M."/>
            <person name="Juniper K.S."/>
        </authorList>
    </citation>
    <scope>NUCLEOTIDE SEQUENCE [LARGE SCALE GENOMIC DNA]</scope>
    <source>
        <strain evidence="10">Ind10</strain>
    </source>
</reference>
<dbReference type="CDD" id="cd05401">
    <property type="entry name" value="NT_GlnE_GlnD_like"/>
    <property type="match status" value="2"/>
</dbReference>
<evidence type="ECO:0000259" key="9">
    <source>
        <dbReference type="Pfam" id="PF08335"/>
    </source>
</evidence>
<feature type="domain" description="Glutamate-ammonia ligase adenylyltransferase repeated" evidence="8">
    <location>
        <begin position="556"/>
        <end position="808"/>
    </location>
</feature>
<dbReference type="InterPro" id="IPR005190">
    <property type="entry name" value="GlnE_rpt_dom"/>
</dbReference>
<dbReference type="RefSeq" id="WP_057957252.1">
    <property type="nucleotide sequence ID" value="NZ_KQ557026.1"/>
</dbReference>
<dbReference type="EC" id="2.7.7.42" evidence="7"/>
<dbReference type="EMBL" id="LMXI01000112">
    <property type="protein sequence ID" value="KRT59627.1"/>
    <property type="molecule type" value="Genomic_DNA"/>
</dbReference>
<comment type="cofactor">
    <cofactor evidence="7">
        <name>Mg(2+)</name>
        <dbReference type="ChEBI" id="CHEBI:18420"/>
    </cofactor>
</comment>
<keyword evidence="5 7" id="KW-0460">Magnesium</keyword>
<comment type="caution">
    <text evidence="10">The sequence shown here is derived from an EMBL/GenBank/DDBJ whole genome shotgun (WGS) entry which is preliminary data.</text>
</comment>
<dbReference type="PATRIC" id="fig|54398.4.peg.3531"/>